<feature type="signal peptide" evidence="8">
    <location>
        <begin position="1"/>
        <end position="25"/>
    </location>
</feature>
<evidence type="ECO:0000256" key="2">
    <source>
        <dbReference type="ARBA" id="ARBA00022448"/>
    </source>
</evidence>
<dbReference type="KEGG" id="arac:E0W69_017555"/>
<dbReference type="GO" id="GO:0009279">
    <property type="term" value="C:cell outer membrane"/>
    <property type="evidence" value="ECO:0007669"/>
    <property type="project" value="UniProtKB-SubCell"/>
</dbReference>
<reference evidence="10 11" key="1">
    <citation type="submission" date="2019-09" db="EMBL/GenBank/DDBJ databases">
        <title>Complete genome sequence of Arachidicoccus sp. B3-10 isolated from apple orchard soil.</title>
        <authorList>
            <person name="Kim H.S."/>
            <person name="Han K.-I."/>
            <person name="Suh M.K."/>
            <person name="Lee K.C."/>
            <person name="Eom M.K."/>
            <person name="Kim J.-S."/>
            <person name="Kang S.W."/>
            <person name="Sin Y."/>
            <person name="Lee J.-S."/>
        </authorList>
    </citation>
    <scope>NUCLEOTIDE SEQUENCE [LARGE SCALE GENOMIC DNA]</scope>
    <source>
        <strain evidence="10 11">B3-10</strain>
    </source>
</reference>
<dbReference type="NCBIfam" id="TIGR04056">
    <property type="entry name" value="OMP_RagA_SusC"/>
    <property type="match status" value="1"/>
</dbReference>
<dbReference type="RefSeq" id="WP_131331363.1">
    <property type="nucleotide sequence ID" value="NZ_CP044016.1"/>
</dbReference>
<proteinExistence type="inferred from homology"/>
<dbReference type="Gene3D" id="2.40.170.20">
    <property type="entry name" value="TonB-dependent receptor, beta-barrel domain"/>
    <property type="match status" value="1"/>
</dbReference>
<evidence type="ECO:0000256" key="5">
    <source>
        <dbReference type="ARBA" id="ARBA00023136"/>
    </source>
</evidence>
<dbReference type="Proteomes" id="UP000292424">
    <property type="component" value="Chromosome"/>
</dbReference>
<evidence type="ECO:0000256" key="4">
    <source>
        <dbReference type="ARBA" id="ARBA00022692"/>
    </source>
</evidence>
<dbReference type="Pfam" id="PF13715">
    <property type="entry name" value="CarbopepD_reg_2"/>
    <property type="match status" value="1"/>
</dbReference>
<gene>
    <name evidence="10" type="ORF">E0W69_017555</name>
</gene>
<comment type="similarity">
    <text evidence="7">Belongs to the TonB-dependent receptor family.</text>
</comment>
<evidence type="ECO:0000256" key="1">
    <source>
        <dbReference type="ARBA" id="ARBA00004571"/>
    </source>
</evidence>
<dbReference type="InterPro" id="IPR012910">
    <property type="entry name" value="Plug_dom"/>
</dbReference>
<organism evidence="10 11">
    <name type="scientific">Rhizosphaericola mali</name>
    <dbReference type="NCBI Taxonomy" id="2545455"/>
    <lineage>
        <taxon>Bacteria</taxon>
        <taxon>Pseudomonadati</taxon>
        <taxon>Bacteroidota</taxon>
        <taxon>Chitinophagia</taxon>
        <taxon>Chitinophagales</taxon>
        <taxon>Chitinophagaceae</taxon>
        <taxon>Rhizosphaericola</taxon>
    </lineage>
</organism>
<keyword evidence="3 7" id="KW-1134">Transmembrane beta strand</keyword>
<evidence type="ECO:0000313" key="10">
    <source>
        <dbReference type="EMBL" id="QES90381.1"/>
    </source>
</evidence>
<evidence type="ECO:0000256" key="7">
    <source>
        <dbReference type="PROSITE-ProRule" id="PRU01360"/>
    </source>
</evidence>
<dbReference type="EMBL" id="CP044016">
    <property type="protein sequence ID" value="QES90381.1"/>
    <property type="molecule type" value="Genomic_DNA"/>
</dbReference>
<dbReference type="InterPro" id="IPR008969">
    <property type="entry name" value="CarboxyPept-like_regulatory"/>
</dbReference>
<keyword evidence="6 7" id="KW-0998">Cell outer membrane</keyword>
<keyword evidence="5 7" id="KW-0472">Membrane</keyword>
<dbReference type="PROSITE" id="PS52016">
    <property type="entry name" value="TONB_DEPENDENT_REC_3"/>
    <property type="match status" value="1"/>
</dbReference>
<feature type="domain" description="TonB-dependent receptor plug" evidence="9">
    <location>
        <begin position="123"/>
        <end position="229"/>
    </location>
</feature>
<evidence type="ECO:0000259" key="9">
    <source>
        <dbReference type="Pfam" id="PF07715"/>
    </source>
</evidence>
<dbReference type="InterPro" id="IPR036942">
    <property type="entry name" value="Beta-barrel_TonB_sf"/>
</dbReference>
<evidence type="ECO:0000313" key="11">
    <source>
        <dbReference type="Proteomes" id="UP000292424"/>
    </source>
</evidence>
<dbReference type="AlphaFoldDB" id="A0A5P2GFI3"/>
<dbReference type="Gene3D" id="2.60.40.1120">
    <property type="entry name" value="Carboxypeptidase-like, regulatory domain"/>
    <property type="match status" value="1"/>
</dbReference>
<name>A0A5P2GFI3_9BACT</name>
<keyword evidence="2 7" id="KW-0813">Transport</keyword>
<dbReference type="InterPro" id="IPR039426">
    <property type="entry name" value="TonB-dep_rcpt-like"/>
</dbReference>
<keyword evidence="4 7" id="KW-0812">Transmembrane</keyword>
<dbReference type="OrthoDB" id="609136at2"/>
<sequence>MRSRKLVKLSMLFLFLMFSIGAVFAQKLTIKGDIKTKEGKSIEAATIRVEGVNGSVTYTDSTGEFSILASKGNHLIVERVGYKPETIVVNPDNTFYNVVLEESSQSLDEVVITASGEMVKRRTQGYTSTTLNSKDLTMSKPQSVASALAGRVPGLDVSAVGGGVNPNYRLVMRGQRSITGNNNALIVLDNVIVPSDVLNNINPEDIETMTILNGAQGVALYGSQASNGALLVTTKKGKQGAPRVNISQTVTGTKVAFGPKYQKEFGSGGEGYGYDSNGDPLFESVENQSYGPRYDGSTRDLGYALEDGSQLTAKYSYFKDRMKFWQTGISNQSDFSISGADDKSNTMFSAQYLNSDGVTWLDNYKRVSVRLNGGRKFLDNLELNYAVNYVQNRYNTTSALSTVYDQFNNMPGWIPITSFKDWKNNKFANPNGYYNPWYPNPYFTIENNRSYTANDYLIGNISLKYAPTKWLTITTQTGFNQRTITTQQTTGKFNYTEFAKTSSGGSKTDIVGSDYEWASTNRQLFSNLYFDFHKRVNDFNFNLLLKADLQNQYYKYVTANVNGLSDSSIFNLSNTLNYPSASSNYYQARQYGQAYEFKVGYKNYLFLHTTGRRDVVSILDPSNRSFFYPEVDISFVASDAIPVLKRAEWLDVLKFRGGWSKVGQVNLSGYQFGAYALEPTFGQANGYPYSGVAGQTVSGTIVQTGLKPEITKGVEFGTDFTLFNNKVDGSFTYYRTITNNQTITTGVSNATGYQSYLNNAGATLNRGIETRLTVNIIDNANYTLSMTGTYAHQYSEVTELTSSLPRMSIASYTYAGSYAIAGMQFPQIYGTDYNRDDKGRVIVDKTTGLPSVSTTWVNLGNANPRHILGLTPSFRFKNFNISAVFEYRGGMKRYNSIGSSLAWSGMGINTVKYDRKPFVFPNSVYLGDDGTYVENKSIVTAYGGDNFWAQNVYTSAASNFVTNGAYWKLRQLSISYALPASILGKQHVLKSATISVQGRNLFLWMPKDNVYTDPEYSAAGSDSNGIGLTGYDAPPQRYYGATISLTF</sequence>
<feature type="chain" id="PRO_5024287036" evidence="8">
    <location>
        <begin position="26"/>
        <end position="1047"/>
    </location>
</feature>
<keyword evidence="8" id="KW-0732">Signal</keyword>
<comment type="subcellular location">
    <subcellularLocation>
        <location evidence="1 7">Cell outer membrane</location>
        <topology evidence="1 7">Multi-pass membrane protein</topology>
    </subcellularLocation>
</comment>
<dbReference type="Pfam" id="PF07715">
    <property type="entry name" value="Plug"/>
    <property type="match status" value="1"/>
</dbReference>
<protein>
    <submittedName>
        <fullName evidence="10">SusC/RagA family TonB-linked outer membrane protein</fullName>
    </submittedName>
</protein>
<dbReference type="SUPFAM" id="SSF49464">
    <property type="entry name" value="Carboxypeptidase regulatory domain-like"/>
    <property type="match status" value="1"/>
</dbReference>
<accession>A0A5P2GFI3</accession>
<evidence type="ECO:0000256" key="3">
    <source>
        <dbReference type="ARBA" id="ARBA00022452"/>
    </source>
</evidence>
<dbReference type="InterPro" id="IPR023996">
    <property type="entry name" value="TonB-dep_OMP_SusC/RagA"/>
</dbReference>
<dbReference type="SUPFAM" id="SSF56935">
    <property type="entry name" value="Porins"/>
    <property type="match status" value="1"/>
</dbReference>
<dbReference type="InterPro" id="IPR037066">
    <property type="entry name" value="Plug_dom_sf"/>
</dbReference>
<evidence type="ECO:0000256" key="8">
    <source>
        <dbReference type="SAM" id="SignalP"/>
    </source>
</evidence>
<dbReference type="Gene3D" id="2.170.130.10">
    <property type="entry name" value="TonB-dependent receptor, plug domain"/>
    <property type="match status" value="1"/>
</dbReference>
<evidence type="ECO:0000256" key="6">
    <source>
        <dbReference type="ARBA" id="ARBA00023237"/>
    </source>
</evidence>
<keyword evidence="11" id="KW-1185">Reference proteome</keyword>